<sequence length="158" mass="18309">MSFFGDLLVDYYLLNNSEIEVTGGCFMNAVSMNQTLHKTQQTMEILRGWRLGVEQVCFVLGLPETRLRKLNRLGQDQMLPDDPDIQRRASYVRRIAEALHTSYPTNPTMGARWLRQKHRRLGQEPLRLILEKGEDGLEQVLAELDCTFCWELNSPKLN</sequence>
<evidence type="ECO:0000259" key="1">
    <source>
        <dbReference type="Pfam" id="PF09722"/>
    </source>
</evidence>
<keyword evidence="3" id="KW-1185">Reference proteome</keyword>
<dbReference type="AlphaFoldDB" id="A0A558DXW7"/>
<gene>
    <name evidence="2" type="ORF">FHP88_15230</name>
</gene>
<reference evidence="2 3" key="1">
    <citation type="submission" date="2019-07" db="EMBL/GenBank/DDBJ databases">
        <title>The pathways for chlorine oxyanion respiration interact through the shared metabolite chlorate.</title>
        <authorList>
            <person name="Barnum T.P."/>
            <person name="Cheng Y."/>
            <person name="Hill K.A."/>
            <person name="Lucas L.N."/>
            <person name="Carlson H.K."/>
            <person name="Coates J.D."/>
        </authorList>
    </citation>
    <scope>NUCLEOTIDE SEQUENCE [LARGE SCALE GENOMIC DNA]</scope>
    <source>
        <strain evidence="2 3">BK-1</strain>
    </source>
</reference>
<comment type="caution">
    <text evidence="2">The sequence shown here is derived from an EMBL/GenBank/DDBJ whole genome shotgun (WGS) entry which is preliminary data.</text>
</comment>
<dbReference type="EMBL" id="VMNH01000023">
    <property type="protein sequence ID" value="TVO70809.1"/>
    <property type="molecule type" value="Genomic_DNA"/>
</dbReference>
<dbReference type="Proteomes" id="UP000316649">
    <property type="component" value="Unassembled WGS sequence"/>
</dbReference>
<evidence type="ECO:0000313" key="2">
    <source>
        <dbReference type="EMBL" id="TVO70809.1"/>
    </source>
</evidence>
<proteinExistence type="predicted"/>
<accession>A0A558DXW7</accession>
<dbReference type="InterPro" id="IPR024467">
    <property type="entry name" value="Xre/MbcA/ParS-like_toxin-bd"/>
</dbReference>
<evidence type="ECO:0000313" key="3">
    <source>
        <dbReference type="Proteomes" id="UP000316649"/>
    </source>
</evidence>
<organism evidence="2 3">
    <name type="scientific">Sedimenticola selenatireducens</name>
    <dbReference type="NCBI Taxonomy" id="191960"/>
    <lineage>
        <taxon>Bacteria</taxon>
        <taxon>Pseudomonadati</taxon>
        <taxon>Pseudomonadota</taxon>
        <taxon>Gammaproteobacteria</taxon>
        <taxon>Chromatiales</taxon>
        <taxon>Sedimenticolaceae</taxon>
        <taxon>Sedimenticola</taxon>
    </lineage>
</organism>
<name>A0A558DXW7_9GAMM</name>
<dbReference type="Pfam" id="PF09722">
    <property type="entry name" value="Xre_MbcA_ParS_C"/>
    <property type="match status" value="1"/>
</dbReference>
<protein>
    <submittedName>
        <fullName evidence="2">DUF2384 domain-containing protein</fullName>
    </submittedName>
</protein>
<dbReference type="OrthoDB" id="9789845at2"/>
<feature type="domain" description="Antitoxin Xre/MbcA/ParS-like toxin-binding" evidence="1">
    <location>
        <begin position="109"/>
        <end position="145"/>
    </location>
</feature>